<dbReference type="InterPro" id="IPR009003">
    <property type="entry name" value="Peptidase_S1_PA"/>
</dbReference>
<dbReference type="SMART" id="SM00020">
    <property type="entry name" value="Tryp_SPc"/>
    <property type="match status" value="1"/>
</dbReference>
<dbReference type="InterPro" id="IPR027417">
    <property type="entry name" value="P-loop_NTPase"/>
</dbReference>
<comment type="caution">
    <text evidence="8">The sequence shown here is derived from an EMBL/GenBank/DDBJ whole genome shotgun (WGS) entry which is preliminary data.</text>
</comment>
<reference evidence="8 9" key="1">
    <citation type="submission" date="2013-02" db="EMBL/GenBank/DDBJ databases">
        <title>Draft Genome Sequence of Streptomyces afghaniensis, Which Produces Compounds of the Julimycin B-Complex.</title>
        <authorList>
            <person name="Gruening B.A."/>
            <person name="Praeg A."/>
            <person name="Erxleben A."/>
            <person name="Guenther S."/>
            <person name="Fiedler H.-P."/>
            <person name="Goodfellow M."/>
            <person name="Mueller M."/>
        </authorList>
    </citation>
    <scope>NUCLEOTIDE SEQUENCE [LARGE SCALE GENOMIC DNA]</scope>
    <source>
        <strain evidence="8 9">772</strain>
    </source>
</reference>
<dbReference type="Pfam" id="PF13191">
    <property type="entry name" value="AAA_16"/>
    <property type="match status" value="1"/>
</dbReference>
<dbReference type="InterPro" id="IPR018114">
    <property type="entry name" value="TRYPSIN_HIS"/>
</dbReference>
<evidence type="ECO:0000313" key="9">
    <source>
        <dbReference type="Proteomes" id="UP000015001"/>
    </source>
</evidence>
<evidence type="ECO:0000256" key="3">
    <source>
        <dbReference type="ARBA" id="ARBA00022525"/>
    </source>
</evidence>
<dbReference type="InterPro" id="IPR001314">
    <property type="entry name" value="Peptidase_S1A"/>
</dbReference>
<dbReference type="Gene3D" id="2.40.10.10">
    <property type="entry name" value="Trypsin-like serine proteases"/>
    <property type="match status" value="1"/>
</dbReference>
<keyword evidence="9" id="KW-1185">Reference proteome</keyword>
<feature type="compositionally biased region" description="Basic residues" evidence="6">
    <location>
        <begin position="863"/>
        <end position="887"/>
    </location>
</feature>
<feature type="domain" description="Peptidase S1" evidence="7">
    <location>
        <begin position="1059"/>
        <end position="1283"/>
    </location>
</feature>
<keyword evidence="5" id="KW-0720">Serine protease</keyword>
<comment type="similarity">
    <text evidence="2">Belongs to the peptidase S1 family.</text>
</comment>
<sequence>MTVPRDFQEPPRSRPDVVIGREDLFTSAREQLGRGGSVLLHGPAGIGKSTVLRALAADYAGAARTVLRCSATESESHLPFLALADLFGLVLDEVSGALPAAQRTALESALTGRGESTLQRDGLALRLAVLSALRTLAAKGPVLVVADDLQWLDAASAELLGFAARRLGDTPVQMLCAVRTEGQEYDRHLRASPPDTLAVRLGPLSRTQVSALLDHRGYTPLSRSTIRDIHRTSGGNPLFALELGRALAESPTRPRPGEPLPVPTSLRALVLSRLEMLSDEARRTLLVASAGARPTLALLHAAGREHAEGETAQAAALGLLATEGEGPAVRFAHPLISAALYAEAPAQERRAVHAALSTAASDPIERARHLALATTGTDPEVAARLAEAAALARDRGAPSVAASLGLLAARHTPADSTPGPDERRLQAAEDAITAGEADLARDIARDVLTRASVPAERVRAWMVVIEAAGQALGDVDAVFPQVLADAGDDPRLLALVHYQLAWRGLVVEGDFAEARQEAAHAAELAARGEDRRTELMALSFQASTETLMGHPDAPATVKRALKEPQDPYVACHHNGAGSARFRWLIMSDQLPEARATITALLREVRRRGMVESEVHFLRFLADTELRSGHCGRALDLARESLRLARDAGIGEGASAMLASLAEASAGDVDRALALAREAADHAEVDGDQMYLSRALAALGYAQLVSGDPAAAVRSLRRVRELEQGLGINDPARGRWHGDLAEALVRIGEPGEAQDVIDTARVHALRLGRESVLAVLDRAEALVRAARGEHEAALVRLTSVQDRLGRLGYGLEEARAAFALARLRTQAVGAARTGGTPPPGPRRTTRPPGCSGAAGRCPGCGRSTRPRCRSRRGGARLRRTARRARRSGGPRGDGASGRLTGDGGRDQPGDRGPAVHQRQDRRGDPDPGLPEAGDPFPGGHRPAGGGPPHDLTHPPPPGPERPDRGFSLPNSLRGFPHWEADLPGPSFVACRSPGTRRSEQRRQGHRAPPPARPPTGNSPRRRMFGFNRARKAAAVATATAAAAATALLAAPSAVAAPQPIVGGTTTTTTAYPFVMQITDASQNQFCGGTLVSPTKVVTAAHCMVGETASSVRVVGGRTYLNGTNGTVSRVSKIWVHPSYTDATNGDDVAVLTLSTSMPYTTAKYVSSSQTSVYAAGTTARILGWGTTSSGGSSSNQLRTATVPTVSDSSCASSYGSDFVQSDMVCAGKTSGGVDTCQGDSGGPLLIGGVLAGITSWGEGCAQAGYPGVYTRLTTFSNLVTTQINS</sequence>
<dbReference type="PATRIC" id="fig|1283301.3.peg.6726"/>
<dbReference type="GO" id="GO:0004252">
    <property type="term" value="F:serine-type endopeptidase activity"/>
    <property type="evidence" value="ECO:0007669"/>
    <property type="project" value="InterPro"/>
</dbReference>
<organism evidence="8 9">
    <name type="scientific">Streptomyces afghaniensis 772</name>
    <dbReference type="NCBI Taxonomy" id="1283301"/>
    <lineage>
        <taxon>Bacteria</taxon>
        <taxon>Bacillati</taxon>
        <taxon>Actinomycetota</taxon>
        <taxon>Actinomycetes</taxon>
        <taxon>Kitasatosporales</taxon>
        <taxon>Streptomycetaceae</taxon>
        <taxon>Streptomyces</taxon>
    </lineage>
</organism>
<keyword evidence="5" id="KW-0378">Hydrolase</keyword>
<keyword evidence="4" id="KW-1015">Disulfide bond</keyword>
<dbReference type="InterPro" id="IPR033116">
    <property type="entry name" value="TRYPSIN_SER"/>
</dbReference>
<evidence type="ECO:0000259" key="7">
    <source>
        <dbReference type="PROSITE" id="PS50240"/>
    </source>
</evidence>
<dbReference type="PANTHER" id="PTHR24276">
    <property type="entry name" value="POLYSERASE-RELATED"/>
    <property type="match status" value="1"/>
</dbReference>
<dbReference type="PROSITE" id="PS50240">
    <property type="entry name" value="TRYPSIN_DOM"/>
    <property type="match status" value="1"/>
</dbReference>
<dbReference type="InterPro" id="IPR050430">
    <property type="entry name" value="Peptidase_S1"/>
</dbReference>
<dbReference type="PRINTS" id="PR00722">
    <property type="entry name" value="CHYMOTRYPSIN"/>
</dbReference>
<dbReference type="SUPFAM" id="SSF52540">
    <property type="entry name" value="P-loop containing nucleoside triphosphate hydrolases"/>
    <property type="match status" value="1"/>
</dbReference>
<dbReference type="SMART" id="SM00382">
    <property type="entry name" value="AAA"/>
    <property type="match status" value="1"/>
</dbReference>
<protein>
    <recommendedName>
        <fullName evidence="7">Peptidase S1 domain-containing protein</fullName>
    </recommendedName>
</protein>
<dbReference type="EMBL" id="AOPY01001579">
    <property type="protein sequence ID" value="EPJ36180.1"/>
    <property type="molecule type" value="Genomic_DNA"/>
</dbReference>
<dbReference type="InterPro" id="IPR011990">
    <property type="entry name" value="TPR-like_helical_dom_sf"/>
</dbReference>
<dbReference type="GO" id="GO:0006508">
    <property type="term" value="P:proteolysis"/>
    <property type="evidence" value="ECO:0007669"/>
    <property type="project" value="UniProtKB-KW"/>
</dbReference>
<feature type="region of interest" description="Disordered" evidence="6">
    <location>
        <begin position="828"/>
        <end position="1021"/>
    </location>
</feature>
<evidence type="ECO:0000256" key="4">
    <source>
        <dbReference type="ARBA" id="ARBA00023157"/>
    </source>
</evidence>
<dbReference type="PROSITE" id="PS00134">
    <property type="entry name" value="TRYPSIN_HIS"/>
    <property type="match status" value="1"/>
</dbReference>
<evidence type="ECO:0000256" key="2">
    <source>
        <dbReference type="ARBA" id="ARBA00007664"/>
    </source>
</evidence>
<dbReference type="InterPro" id="IPR041664">
    <property type="entry name" value="AAA_16"/>
</dbReference>
<dbReference type="Pfam" id="PF00089">
    <property type="entry name" value="Trypsin"/>
    <property type="match status" value="1"/>
</dbReference>
<keyword evidence="5" id="KW-0645">Protease</keyword>
<keyword evidence="3" id="KW-0964">Secreted</keyword>
<name>S4MKQ1_9ACTN</name>
<dbReference type="GO" id="GO:0005576">
    <property type="term" value="C:extracellular region"/>
    <property type="evidence" value="ECO:0007669"/>
    <property type="project" value="UniProtKB-SubCell"/>
</dbReference>
<evidence type="ECO:0000256" key="1">
    <source>
        <dbReference type="ARBA" id="ARBA00004613"/>
    </source>
</evidence>
<comment type="subcellular location">
    <subcellularLocation>
        <location evidence="1">Secreted</location>
    </subcellularLocation>
</comment>
<dbReference type="InterPro" id="IPR001254">
    <property type="entry name" value="Trypsin_dom"/>
</dbReference>
<dbReference type="GO" id="GO:0051604">
    <property type="term" value="P:protein maturation"/>
    <property type="evidence" value="ECO:0007669"/>
    <property type="project" value="UniProtKB-ARBA"/>
</dbReference>
<dbReference type="SUPFAM" id="SSF50494">
    <property type="entry name" value="Trypsin-like serine proteases"/>
    <property type="match status" value="1"/>
</dbReference>
<dbReference type="HOGENOM" id="CLU_262802_0_0_11"/>
<dbReference type="Gene3D" id="1.25.40.10">
    <property type="entry name" value="Tetratricopeptide repeat domain"/>
    <property type="match status" value="1"/>
</dbReference>
<dbReference type="SUPFAM" id="SSF48452">
    <property type="entry name" value="TPR-like"/>
    <property type="match status" value="1"/>
</dbReference>
<evidence type="ECO:0000313" key="8">
    <source>
        <dbReference type="EMBL" id="EPJ36180.1"/>
    </source>
</evidence>
<accession>S4MKQ1</accession>
<dbReference type="Gene3D" id="3.40.50.300">
    <property type="entry name" value="P-loop containing nucleotide triphosphate hydrolases"/>
    <property type="match status" value="1"/>
</dbReference>
<evidence type="ECO:0000256" key="6">
    <source>
        <dbReference type="SAM" id="MobiDB-lite"/>
    </source>
</evidence>
<dbReference type="PROSITE" id="PS00135">
    <property type="entry name" value="TRYPSIN_SER"/>
    <property type="match status" value="1"/>
</dbReference>
<dbReference type="InterPro" id="IPR043504">
    <property type="entry name" value="Peptidase_S1_PA_chymotrypsin"/>
</dbReference>
<gene>
    <name evidence="8" type="ORF">STAFG_6773</name>
</gene>
<dbReference type="PANTHER" id="PTHR24276:SF98">
    <property type="entry name" value="FI18310P1-RELATED"/>
    <property type="match status" value="1"/>
</dbReference>
<dbReference type="CDD" id="cd00190">
    <property type="entry name" value="Tryp_SPc"/>
    <property type="match status" value="1"/>
</dbReference>
<evidence type="ECO:0000256" key="5">
    <source>
        <dbReference type="RuleBase" id="RU363034"/>
    </source>
</evidence>
<dbReference type="InterPro" id="IPR003593">
    <property type="entry name" value="AAA+_ATPase"/>
</dbReference>
<dbReference type="FunFam" id="2.40.10.10:FF:000047">
    <property type="entry name" value="Trypsin eta"/>
    <property type="match status" value="1"/>
</dbReference>
<proteinExistence type="inferred from homology"/>
<dbReference type="Proteomes" id="UP000015001">
    <property type="component" value="Unassembled WGS sequence"/>
</dbReference>